<evidence type="ECO:0000313" key="2">
    <source>
        <dbReference type="EMBL" id="UGS43521.1"/>
    </source>
</evidence>
<feature type="transmembrane region" description="Helical" evidence="1">
    <location>
        <begin position="132"/>
        <end position="150"/>
    </location>
</feature>
<feature type="transmembrane region" description="Helical" evidence="1">
    <location>
        <begin position="217"/>
        <end position="237"/>
    </location>
</feature>
<feature type="transmembrane region" description="Helical" evidence="1">
    <location>
        <begin position="99"/>
        <end position="120"/>
    </location>
</feature>
<keyword evidence="3" id="KW-1185">Reference proteome</keyword>
<dbReference type="EMBL" id="CP087880">
    <property type="protein sequence ID" value="UGS43521.1"/>
    <property type="molecule type" value="Genomic_DNA"/>
</dbReference>
<dbReference type="RefSeq" id="WP_231826229.1">
    <property type="nucleotide sequence ID" value="NZ_CP087880.1"/>
</dbReference>
<proteinExistence type="predicted"/>
<feature type="transmembrane region" description="Helical" evidence="1">
    <location>
        <begin position="157"/>
        <end position="179"/>
    </location>
</feature>
<name>A0ABY3SA88_9ENTR</name>
<dbReference type="Proteomes" id="UP001199659">
    <property type="component" value="Chromosome"/>
</dbReference>
<accession>A0ABY3SA88</accession>
<gene>
    <name evidence="2" type="ORF">G163CM_42960</name>
</gene>
<sequence length="587" mass="66382">MDSLPILLWVYGLFFLISLVAAIFKAHYKTLFLQVIFPQLAAILLLFILLAATSLISNGKHEARDLIMGEILPGCLLAGGMLGWLVVGRRKHAGTLCHLFMLLVMLGLTAVSHPVLWPALNCDEGWYWELGPLPWLYSYVSTLLLILAFFYRRCRQILLWVMLPQWAVVGGLLFALDYFDLLGGAWLALILAVPVYLCVGVFPAIVLGFWMKRTWPVWLLCHLLFLGSTQVVIPDLWRGFIPAWQEKSRIALLEQTKRGDLSELQDISDRDALEKLLSQAAKDPSTPEKTLRYLTRRVATPFKFSNPELAEGCCGMRAPFFAAFVYGNQQAVRIFSEALKGDSAQAQENRAIVREQNPLEFISGGRFPEDMRRRRLAFVGVSDILLRVMPELLTEEAYLEALQEWDKNILASYWQRRAPTTPLYRAYGLFRLEQYDAFIALVAQDPQLLERSLISNDSLLAILFEHADASLIQRILNANIIPWKPILASSGGEFRQLLLRTVHGPNSLPPEVLVSALQQIQKQKAPLPEAQMVDFITEEENTVLVDVYHRAGLTCDALFAMVDRVYPKGAVSREGTLNSLHEQCRNE</sequence>
<evidence type="ECO:0000256" key="1">
    <source>
        <dbReference type="SAM" id="Phobius"/>
    </source>
</evidence>
<keyword evidence="1" id="KW-0812">Transmembrane</keyword>
<keyword evidence="1" id="KW-1133">Transmembrane helix</keyword>
<feature type="transmembrane region" description="Helical" evidence="1">
    <location>
        <begin position="185"/>
        <end position="210"/>
    </location>
</feature>
<feature type="transmembrane region" description="Helical" evidence="1">
    <location>
        <begin position="31"/>
        <end position="55"/>
    </location>
</feature>
<evidence type="ECO:0000313" key="3">
    <source>
        <dbReference type="Proteomes" id="UP001199659"/>
    </source>
</evidence>
<feature type="transmembrane region" description="Helical" evidence="1">
    <location>
        <begin position="67"/>
        <end position="87"/>
    </location>
</feature>
<reference evidence="2 3" key="1">
    <citation type="journal article" date="2022" name="Int. J. Syst. Evol. Microbiol.">
        <title>Pseudocitrobacter corydidari sp. nov., isolated from the Asian emerald cockroach Corydidarum magnifica.</title>
        <authorList>
            <person name="Guzman J."/>
            <person name="Poehlein A."/>
            <person name="Glaeser S.P."/>
            <person name="Schwengers O."/>
            <person name="Blom J."/>
            <person name="Hollensteiner J."/>
            <person name="Kampfer P."/>
            <person name="Vilcinskas A."/>
        </authorList>
    </citation>
    <scope>NUCLEOTIDE SEQUENCE [LARGE SCALE GENOMIC DNA]</scope>
    <source>
        <strain evidence="2">G163CM</strain>
    </source>
</reference>
<keyword evidence="1" id="KW-0472">Membrane</keyword>
<feature type="transmembrane region" description="Helical" evidence="1">
    <location>
        <begin position="6"/>
        <end position="24"/>
    </location>
</feature>
<protein>
    <submittedName>
        <fullName evidence="2">Uncharacterized protein</fullName>
    </submittedName>
</protein>
<organism evidence="2 3">
    <name type="scientific">Pseudocitrobacter corydidari</name>
    <dbReference type="NCBI Taxonomy" id="2891570"/>
    <lineage>
        <taxon>Bacteria</taxon>
        <taxon>Pseudomonadati</taxon>
        <taxon>Pseudomonadota</taxon>
        <taxon>Gammaproteobacteria</taxon>
        <taxon>Enterobacterales</taxon>
        <taxon>Enterobacteriaceae</taxon>
        <taxon>Pseudocitrobacter</taxon>
    </lineage>
</organism>